<dbReference type="InterPro" id="IPR000048">
    <property type="entry name" value="IQ_motif_EF-hand-BS"/>
</dbReference>
<sequence>MVKVRSPTQSTYKKNSFDFLDSPTHRHSLMTTERVKEYLSDSLNQPPPSFAKSPRLNIASIVSPSINNDLSLLYNSRLSIASIASTDRNPSPRPDTPSNRTPTASKSFSTLLMDIPDSPVVPGLEGRHKLVRNTSHLSENPLYKRNGKWCDIERRLLAAYEYLCHVHEAKEWIESLLSKQIAPISEFEESLRDGVTLAELAKVFCPQAVGRIITSSDQKQHSISASSRFLKNSFSVKRYMFVENINYFLKAISMIGLPPNFHFEVSDLYDAKNFPKVVYCIHATSKLLESIGFSKGVDNLVGVLEYSEEELEKARLRLENANNVSKLEFADLPRRLSSGHGQITKSESVHSNTTTPNSSSSTLPANSISDINATKEKTGIDFYSFWEQNSSLLIQLQAFIRRHLARNEYRDIIKAQYYKSLVDSTKLIQALVRSFLDRQNVSKLRLQVLEDKKIEAHRLLKAQLAEQAKRELEEAKILEAKRIEEESAEFNRRITNFQAHVRGFLARKLQSDIGLWVKSIKCIQALCRGALVRFEYTEKLHNWHNVQVQVSKIQALVRGYLVRKSNMRKIEHYKKNINVIVKIQNLFRAKLAGAAYKTLTFEDSVPTPITVRKCVPILDDTDQDLYEELEIERLRQLTVRKIRDNQHTEQLLKDLEIKIALLVRNKLSIDDIVKQTKVHLKFFKELRNPSIMNNTRIVSTYFSQSQHSGSLYNLNNLNRNSRQRLDSYQHLFYLLQTQPIYLARLLVHQIKIRVSANNLNDSVESTMPISDLQNRVSMLNIENSKSSDEMNESTVMALFGYAQNSREEYLLLKLFCTVMELEISSLNSLEEFNVSNSAYLISARPYINGVKNHTYLSDSLKGCISEVISHGSLDLESDPLIIYRSLIRNEELKTGTKSNKPFNISRDEALNDQETRKIFINNLRELRIVSGKFLDCILASLDSMPYGIRYLSSQLKSLLERKFPGLNETQYLRVIGHVLFYQYFASPISSPNKFGLYDGELTILQKKNLIEISKILGQIASGVQFENDNMFLQPLNNYVTFSSARFSEYLFSLVKVADLDAYFQINEFADLILMHRPTLYASIDDILKVHTSISNNIDLVAPDKSLLSKDIEAGNQALKAWLRKSARKSALRKYTSSYFSESDAALPIKSIASMGTFRNDFDKLIDSLPPGTVLVEKADSSNPNKVVMSFDDPLLVILRELGPPPRLRRDPYARTVLTLDLSDRFAEDSIAFMTNSVSPFNSNNINPNLSDSAGLDKSILNISNLVGIESEKASAIRTLYLKTKRNWLAILLVQSGNNLMEILKRPTTSADEERWRAVVEDELKKLEQRRKHFEHNWASQQHTKSMLQSNANMNGSLINPQTPPSKMGPIPGEDAINEWKNLSFAQLKTKVRIAMETLDRSKWVDRPRRSAIGQSVKESRKSLTNRRGSISDNEFRITASNNYQGMLNAIVRDLKTKSARREQRRIELRRIRHNFIALNKKTEYINSKQEYYERYLESCIEQQTKPKHKSKTKSISMSVSSNSNSTRGSIVSRLKARIPSIKSFFGGKDSSSINGSGTPKIRSFKYSAEKLYLKGVLFSIEGFSPRQLDKVSITISSPESGVFDLSIYSLSSLVQPSTCKIRLEDLLQMQYDNSTTIMLFNDSVKMN</sequence>
<dbReference type="GO" id="GO:0110085">
    <property type="term" value="C:mitotic actomyosin contractile ring"/>
    <property type="evidence" value="ECO:0007669"/>
    <property type="project" value="TreeGrafter"/>
</dbReference>
<dbReference type="InterPro" id="IPR027417">
    <property type="entry name" value="P-loop_NTPase"/>
</dbReference>
<dbReference type="GO" id="GO:0051015">
    <property type="term" value="F:actin filament binding"/>
    <property type="evidence" value="ECO:0007669"/>
    <property type="project" value="TreeGrafter"/>
</dbReference>
<dbReference type="SMART" id="SM00015">
    <property type="entry name" value="IQ"/>
    <property type="match status" value="5"/>
</dbReference>
<organism evidence="5 6">
    <name type="scientific">Smittium megazygosporum</name>
    <dbReference type="NCBI Taxonomy" id="133381"/>
    <lineage>
        <taxon>Eukaryota</taxon>
        <taxon>Fungi</taxon>
        <taxon>Fungi incertae sedis</taxon>
        <taxon>Zoopagomycota</taxon>
        <taxon>Kickxellomycotina</taxon>
        <taxon>Harpellomycetes</taxon>
        <taxon>Harpellales</taxon>
        <taxon>Legeriomycetaceae</taxon>
        <taxon>Smittium</taxon>
    </lineage>
</organism>
<dbReference type="SUPFAM" id="SSF52540">
    <property type="entry name" value="P-loop containing nucleoside triphosphate hydrolases"/>
    <property type="match status" value="1"/>
</dbReference>
<feature type="coiled-coil region" evidence="1">
    <location>
        <begin position="454"/>
        <end position="500"/>
    </location>
</feature>
<evidence type="ECO:0000256" key="2">
    <source>
        <dbReference type="SAM" id="MobiDB-lite"/>
    </source>
</evidence>
<dbReference type="OrthoDB" id="775356at2759"/>
<feature type="non-terminal residue" evidence="5">
    <location>
        <position position="1647"/>
    </location>
</feature>
<dbReference type="InterPro" id="IPR036872">
    <property type="entry name" value="CH_dom_sf"/>
</dbReference>
<accession>A0A2T9ZBN6</accession>
<evidence type="ECO:0000256" key="1">
    <source>
        <dbReference type="SAM" id="Coils"/>
    </source>
</evidence>
<feature type="domain" description="Calponin-homology (CH)" evidence="4">
    <location>
        <begin position="163"/>
        <end position="288"/>
    </location>
</feature>
<feature type="region of interest" description="Disordered" evidence="2">
    <location>
        <begin position="1507"/>
        <end position="1526"/>
    </location>
</feature>
<dbReference type="InterPro" id="IPR001936">
    <property type="entry name" value="RasGAP_dom"/>
</dbReference>
<dbReference type="PROSITE" id="PS50018">
    <property type="entry name" value="RAS_GTPASE_ACTIV_2"/>
    <property type="match status" value="1"/>
</dbReference>
<protein>
    <recommendedName>
        <fullName evidence="7">Ras-GAP domain-containing protein</fullName>
    </recommendedName>
</protein>
<proteinExistence type="predicted"/>
<evidence type="ECO:0000313" key="5">
    <source>
        <dbReference type="EMBL" id="PVV02019.1"/>
    </source>
</evidence>
<dbReference type="PROSITE" id="PS50021">
    <property type="entry name" value="CH"/>
    <property type="match status" value="1"/>
</dbReference>
<keyword evidence="1" id="KW-0175">Coiled coil</keyword>
<dbReference type="GO" id="GO:1903479">
    <property type="term" value="P:mitotic actomyosin contractile ring assembly actin filament organization"/>
    <property type="evidence" value="ECO:0007669"/>
    <property type="project" value="TreeGrafter"/>
</dbReference>
<feature type="compositionally biased region" description="Polar residues" evidence="2">
    <location>
        <begin position="96"/>
        <end position="105"/>
    </location>
</feature>
<dbReference type="Pfam" id="PF00307">
    <property type="entry name" value="CH"/>
    <property type="match status" value="1"/>
</dbReference>
<feature type="compositionally biased region" description="Low complexity" evidence="2">
    <location>
        <begin position="351"/>
        <end position="367"/>
    </location>
</feature>
<dbReference type="SUPFAM" id="SSF143885">
    <property type="entry name" value="RGC domain-like"/>
    <property type="match status" value="1"/>
</dbReference>
<feature type="region of interest" description="Disordered" evidence="2">
    <location>
        <begin position="85"/>
        <end position="105"/>
    </location>
</feature>
<dbReference type="EMBL" id="MBFS01000652">
    <property type="protein sequence ID" value="PVV02019.1"/>
    <property type="molecule type" value="Genomic_DNA"/>
</dbReference>
<dbReference type="PANTHER" id="PTHR14149:SF14">
    <property type="entry name" value="CALPONIN-HOMOLOGY (CH) DOMAIN-CONTAINING PROTEIN"/>
    <property type="match status" value="1"/>
</dbReference>
<dbReference type="SUPFAM" id="SSF48350">
    <property type="entry name" value="GTPase activation domain, GAP"/>
    <property type="match status" value="1"/>
</dbReference>
<feature type="compositionally biased region" description="Polar residues" evidence="2">
    <location>
        <begin position="340"/>
        <end position="350"/>
    </location>
</feature>
<dbReference type="Gene3D" id="4.10.270.10">
    <property type="entry name" value="Myosin, subunit A"/>
    <property type="match status" value="1"/>
</dbReference>
<dbReference type="InterPro" id="IPR000593">
    <property type="entry name" value="RasGAP_C"/>
</dbReference>
<gene>
    <name evidence="5" type="ORF">BB560_003538</name>
</gene>
<feature type="compositionally biased region" description="Low complexity" evidence="2">
    <location>
        <begin position="1513"/>
        <end position="1526"/>
    </location>
</feature>
<dbReference type="Pfam" id="PF00612">
    <property type="entry name" value="IQ"/>
    <property type="match status" value="3"/>
</dbReference>
<dbReference type="Pfam" id="PF00616">
    <property type="entry name" value="RasGAP"/>
    <property type="match status" value="1"/>
</dbReference>
<dbReference type="CDD" id="cd21206">
    <property type="entry name" value="CH_IQGAP"/>
    <property type="match status" value="1"/>
</dbReference>
<dbReference type="InterPro" id="IPR008936">
    <property type="entry name" value="Rho_GTPase_activation_prot"/>
</dbReference>
<dbReference type="Proteomes" id="UP000245609">
    <property type="component" value="Unassembled WGS sequence"/>
</dbReference>
<dbReference type="Pfam" id="PF03836">
    <property type="entry name" value="RasGAP_C"/>
    <property type="match status" value="1"/>
</dbReference>
<feature type="domain" description="Ras-GAP" evidence="3">
    <location>
        <begin position="793"/>
        <end position="1021"/>
    </location>
</feature>
<dbReference type="PANTHER" id="PTHR14149">
    <property type="entry name" value="RAS GTPASE-ACTIVATING PROTEIN WITH IQ MOTIF"/>
    <property type="match status" value="1"/>
</dbReference>
<dbReference type="PROSITE" id="PS50096">
    <property type="entry name" value="IQ"/>
    <property type="match status" value="4"/>
</dbReference>
<reference evidence="5 6" key="1">
    <citation type="journal article" date="2018" name="MBio">
        <title>Comparative Genomics Reveals the Core Gene Toolbox for the Fungus-Insect Symbiosis.</title>
        <authorList>
            <person name="Wang Y."/>
            <person name="Stata M."/>
            <person name="Wang W."/>
            <person name="Stajich J.E."/>
            <person name="White M.M."/>
            <person name="Moncalvo J.M."/>
        </authorList>
    </citation>
    <scope>NUCLEOTIDE SEQUENCE [LARGE SCALE GENOMIC DNA]</scope>
    <source>
        <strain evidence="5 6">SC-DP-2</strain>
    </source>
</reference>
<comment type="caution">
    <text evidence="5">The sequence shown here is derived from an EMBL/GenBank/DDBJ whole genome shotgun (WGS) entry which is preliminary data.</text>
</comment>
<evidence type="ECO:0000313" key="6">
    <source>
        <dbReference type="Proteomes" id="UP000245609"/>
    </source>
</evidence>
<name>A0A2T9ZBN6_9FUNG</name>
<dbReference type="SUPFAM" id="SSF47576">
    <property type="entry name" value="Calponin-homology domain, CH-domain"/>
    <property type="match status" value="1"/>
</dbReference>
<evidence type="ECO:0000259" key="3">
    <source>
        <dbReference type="PROSITE" id="PS50018"/>
    </source>
</evidence>
<dbReference type="Gene3D" id="1.10.418.10">
    <property type="entry name" value="Calponin-like domain"/>
    <property type="match status" value="1"/>
</dbReference>
<dbReference type="Gene3D" id="1.10.506.10">
    <property type="entry name" value="GTPase Activation - p120gap, domain 1"/>
    <property type="match status" value="1"/>
</dbReference>
<dbReference type="InterPro" id="IPR001715">
    <property type="entry name" value="CH_dom"/>
</dbReference>
<evidence type="ECO:0008006" key="7">
    <source>
        <dbReference type="Google" id="ProtNLM"/>
    </source>
</evidence>
<feature type="region of interest" description="Disordered" evidence="2">
    <location>
        <begin position="340"/>
        <end position="367"/>
    </location>
</feature>
<dbReference type="STRING" id="133381.A0A2T9ZBN6"/>
<dbReference type="SMART" id="SM00033">
    <property type="entry name" value="CH"/>
    <property type="match status" value="1"/>
</dbReference>
<dbReference type="SMART" id="SM00323">
    <property type="entry name" value="RasGAP"/>
    <property type="match status" value="1"/>
</dbReference>
<keyword evidence="6" id="KW-1185">Reference proteome</keyword>
<evidence type="ECO:0000259" key="4">
    <source>
        <dbReference type="PROSITE" id="PS50021"/>
    </source>
</evidence>
<dbReference type="GO" id="GO:0005096">
    <property type="term" value="F:GTPase activator activity"/>
    <property type="evidence" value="ECO:0007669"/>
    <property type="project" value="TreeGrafter"/>
</dbReference>
<dbReference type="GO" id="GO:0005516">
    <property type="term" value="F:calmodulin binding"/>
    <property type="evidence" value="ECO:0007669"/>
    <property type="project" value="TreeGrafter"/>
</dbReference>